<dbReference type="Pfam" id="PF13432">
    <property type="entry name" value="TPR_16"/>
    <property type="match status" value="1"/>
</dbReference>
<sequence length="240" mass="27703">MMNWVASLQDLSATIHLDPNNWQAFYQRACILRKANPEKALLDLSVSLLLNDTEENIMSYLQRGILYNTLGKPEDAIQDFESVLKLNKDIAPAHVNLGLIFMNRHCNYHRAIKTFTAALKVDPTYVRAYVCRAEAYYKIHEMKNALKDFTKAIHLCPDVHYHYMYRGHLVLKMGQLELAAFCVSHASELGIKNPEKSFGGSASQQAVVHSFLNNFDKVIKYFSFNVFDIVYSFYYCYKYT</sequence>
<dbReference type="PANTHER" id="PTHR44858">
    <property type="entry name" value="TETRATRICOPEPTIDE REPEAT PROTEIN 6"/>
    <property type="match status" value="1"/>
</dbReference>
<evidence type="ECO:0000256" key="3">
    <source>
        <dbReference type="PROSITE-ProRule" id="PRU00339"/>
    </source>
</evidence>
<keyword evidence="2 3" id="KW-0802">TPR repeat</keyword>
<evidence type="ECO:0000313" key="5">
    <source>
        <dbReference type="Proteomes" id="UP000076420"/>
    </source>
</evidence>
<evidence type="ECO:0000313" key="4">
    <source>
        <dbReference type="EnsemblMetazoa" id="BGLB030616-PA"/>
    </source>
</evidence>
<name>A0A2C9LFL2_BIOGL</name>
<accession>A0A2C9LFL2</accession>
<dbReference type="PROSITE" id="PS50005">
    <property type="entry name" value="TPR"/>
    <property type="match status" value="2"/>
</dbReference>
<protein>
    <submittedName>
        <fullName evidence="4">Uncharacterized protein</fullName>
    </submittedName>
</protein>
<dbReference type="InterPro" id="IPR011990">
    <property type="entry name" value="TPR-like_helical_dom_sf"/>
</dbReference>
<feature type="repeat" description="TPR" evidence="3">
    <location>
        <begin position="126"/>
        <end position="159"/>
    </location>
</feature>
<organism evidence="4 5">
    <name type="scientific">Biomphalaria glabrata</name>
    <name type="common">Bloodfluke planorb</name>
    <name type="synonym">Freshwater snail</name>
    <dbReference type="NCBI Taxonomy" id="6526"/>
    <lineage>
        <taxon>Eukaryota</taxon>
        <taxon>Metazoa</taxon>
        <taxon>Spiralia</taxon>
        <taxon>Lophotrochozoa</taxon>
        <taxon>Mollusca</taxon>
        <taxon>Gastropoda</taxon>
        <taxon>Heterobranchia</taxon>
        <taxon>Euthyneura</taxon>
        <taxon>Panpulmonata</taxon>
        <taxon>Hygrophila</taxon>
        <taxon>Lymnaeoidea</taxon>
        <taxon>Planorbidae</taxon>
        <taxon>Biomphalaria</taxon>
    </lineage>
</organism>
<gene>
    <name evidence="4" type="primary">106056669</name>
</gene>
<dbReference type="Pfam" id="PF13181">
    <property type="entry name" value="TPR_8"/>
    <property type="match status" value="1"/>
</dbReference>
<feature type="repeat" description="TPR" evidence="3">
    <location>
        <begin position="57"/>
        <end position="90"/>
    </location>
</feature>
<dbReference type="VEuPathDB" id="VectorBase:BGLB030616"/>
<dbReference type="Gene3D" id="1.25.40.10">
    <property type="entry name" value="Tetratricopeptide repeat domain"/>
    <property type="match status" value="2"/>
</dbReference>
<dbReference type="InterPro" id="IPR050498">
    <property type="entry name" value="Ycf3"/>
</dbReference>
<dbReference type="SMART" id="SM00028">
    <property type="entry name" value="TPR"/>
    <property type="match status" value="4"/>
</dbReference>
<dbReference type="PANTHER" id="PTHR44858:SF1">
    <property type="entry name" value="UDP-N-ACETYLGLUCOSAMINE--PEPTIDE N-ACETYLGLUCOSAMINYLTRANSFERASE SPINDLY-RELATED"/>
    <property type="match status" value="1"/>
</dbReference>
<dbReference type="InterPro" id="IPR019734">
    <property type="entry name" value="TPR_rpt"/>
</dbReference>
<evidence type="ECO:0000256" key="1">
    <source>
        <dbReference type="ARBA" id="ARBA00022737"/>
    </source>
</evidence>
<reference evidence="4" key="1">
    <citation type="submission" date="2020-05" db="UniProtKB">
        <authorList>
            <consortium name="EnsemblMetazoa"/>
        </authorList>
    </citation>
    <scope>IDENTIFICATION</scope>
    <source>
        <strain evidence="4">BB02</strain>
    </source>
</reference>
<dbReference type="EnsemblMetazoa" id="BGLB030616-RA">
    <property type="protein sequence ID" value="BGLB030616-PA"/>
    <property type="gene ID" value="BGLB030616"/>
</dbReference>
<dbReference type="AlphaFoldDB" id="A0A2C9LFL2"/>
<proteinExistence type="predicted"/>
<evidence type="ECO:0000256" key="2">
    <source>
        <dbReference type="ARBA" id="ARBA00022803"/>
    </source>
</evidence>
<dbReference type="KEGG" id="bgt:106056669"/>
<dbReference type="Proteomes" id="UP000076420">
    <property type="component" value="Unassembled WGS sequence"/>
</dbReference>
<dbReference type="SUPFAM" id="SSF48452">
    <property type="entry name" value="TPR-like"/>
    <property type="match status" value="1"/>
</dbReference>
<keyword evidence="1" id="KW-0677">Repeat</keyword>
<dbReference type="VEuPathDB" id="VectorBase:BGLAX_047777"/>
<dbReference type="STRING" id="6526.A0A2C9LFL2"/>